<evidence type="ECO:0000313" key="3">
    <source>
        <dbReference type="EMBL" id="MDC5697558.1"/>
    </source>
</evidence>
<dbReference type="Pfam" id="PF13622">
    <property type="entry name" value="4HBT_3"/>
    <property type="match status" value="1"/>
</dbReference>
<dbReference type="Pfam" id="PF20789">
    <property type="entry name" value="4HBT_3C"/>
    <property type="match status" value="1"/>
</dbReference>
<accession>A0ABT5GH27</accession>
<evidence type="ECO:0000313" key="4">
    <source>
        <dbReference type="Proteomes" id="UP001150259"/>
    </source>
</evidence>
<dbReference type="SUPFAM" id="SSF54637">
    <property type="entry name" value="Thioesterase/thiol ester dehydrase-isomerase"/>
    <property type="match status" value="1"/>
</dbReference>
<dbReference type="EMBL" id="JAPFQL010000037">
    <property type="protein sequence ID" value="MDC5697558.1"/>
    <property type="molecule type" value="Genomic_DNA"/>
</dbReference>
<organism evidence="3 4">
    <name type="scientific">Intrasporangium calvum</name>
    <dbReference type="NCBI Taxonomy" id="53358"/>
    <lineage>
        <taxon>Bacteria</taxon>
        <taxon>Bacillati</taxon>
        <taxon>Actinomycetota</taxon>
        <taxon>Actinomycetes</taxon>
        <taxon>Micrococcales</taxon>
        <taxon>Intrasporangiaceae</taxon>
        <taxon>Intrasporangium</taxon>
    </lineage>
</organism>
<protein>
    <submittedName>
        <fullName evidence="3">Thioesterase family protein</fullName>
    </submittedName>
</protein>
<feature type="domain" description="Acyl-CoA thioesterase-like N-terminal HotDog" evidence="1">
    <location>
        <begin position="47"/>
        <end position="127"/>
    </location>
</feature>
<evidence type="ECO:0000259" key="2">
    <source>
        <dbReference type="Pfam" id="PF20789"/>
    </source>
</evidence>
<feature type="domain" description="Acyl-CoA thioesterase-like C-terminal" evidence="2">
    <location>
        <begin position="147"/>
        <end position="277"/>
    </location>
</feature>
<reference evidence="3 4" key="1">
    <citation type="submission" date="2022-11" db="EMBL/GenBank/DDBJ databases">
        <title>Anaerobic phenanthrene biodegradation by a DNRA strain PheN6.</title>
        <authorList>
            <person name="Zhang Z."/>
        </authorList>
    </citation>
    <scope>NUCLEOTIDE SEQUENCE [LARGE SCALE GENOMIC DNA]</scope>
    <source>
        <strain evidence="3 4">PheN6</strain>
    </source>
</reference>
<gene>
    <name evidence="3" type="ORF">OO014_09840</name>
</gene>
<dbReference type="InterPro" id="IPR049449">
    <property type="entry name" value="TesB_ACOT8-like_N"/>
</dbReference>
<comment type="caution">
    <text evidence="3">The sequence shown here is derived from an EMBL/GenBank/DDBJ whole genome shotgun (WGS) entry which is preliminary data.</text>
</comment>
<dbReference type="InterPro" id="IPR042171">
    <property type="entry name" value="Acyl-CoA_hotdog"/>
</dbReference>
<name>A0ABT5GH27_9MICO</name>
<dbReference type="InterPro" id="IPR049450">
    <property type="entry name" value="ACOT8-like_C"/>
</dbReference>
<proteinExistence type="predicted"/>
<dbReference type="Proteomes" id="UP001150259">
    <property type="component" value="Unassembled WGS sequence"/>
</dbReference>
<evidence type="ECO:0000259" key="1">
    <source>
        <dbReference type="Pfam" id="PF13622"/>
    </source>
</evidence>
<sequence>MSTQESSPDQAADQSPEATFPLEAGVPAFYRRLDEDLYAPTIHVQGAWRDDEQHMAPVGGLLTHAIDRHEPREGMQLARVSFDILGMIPARPSRVSVRTTRPGRSIELVEAVLSVDGRDVVRANAWRLAAHDSSPVAGVEFEPMPGPDAFPEWRGAELWPGGYIRGVEFRADPARRPGRTRTWIRTEHGLVHEEACSPTADLIRLVDTANGIAVRVSPREWMFPNVDLTIHLFREPVRGWVGFDTKVTMGTTGMGLTSTTLHDERGPVGRAEQILTVRQLQQD</sequence>
<dbReference type="InterPro" id="IPR029069">
    <property type="entry name" value="HotDog_dom_sf"/>
</dbReference>
<keyword evidence="4" id="KW-1185">Reference proteome</keyword>
<dbReference type="Gene3D" id="2.40.160.210">
    <property type="entry name" value="Acyl-CoA thioesterase, double hotdog domain"/>
    <property type="match status" value="1"/>
</dbReference>